<dbReference type="Proteomes" id="UP000235994">
    <property type="component" value="Unassembled WGS sequence"/>
</dbReference>
<feature type="compositionally biased region" description="Basic residues" evidence="2">
    <location>
        <begin position="11"/>
        <end position="21"/>
    </location>
</feature>
<dbReference type="InterPro" id="IPR044855">
    <property type="entry name" value="CoA-Trfase_III_dom3_sf"/>
</dbReference>
<evidence type="ECO:0008006" key="5">
    <source>
        <dbReference type="Google" id="ProtNLM"/>
    </source>
</evidence>
<comment type="caution">
    <text evidence="3">The sequence shown here is derived from an EMBL/GenBank/DDBJ whole genome shotgun (WGS) entry which is preliminary data.</text>
</comment>
<keyword evidence="1" id="KW-0808">Transferase</keyword>
<evidence type="ECO:0000256" key="1">
    <source>
        <dbReference type="ARBA" id="ARBA00022679"/>
    </source>
</evidence>
<dbReference type="InterPro" id="IPR050483">
    <property type="entry name" value="CoA-transferase_III_domain"/>
</dbReference>
<gene>
    <name evidence="3" type="ORF">C1I89_00280</name>
</gene>
<dbReference type="InterPro" id="IPR003673">
    <property type="entry name" value="CoA-Trfase_fam_III"/>
</dbReference>
<dbReference type="SUPFAM" id="SSF89796">
    <property type="entry name" value="CoA-transferase family III (CaiB/BaiF)"/>
    <property type="match status" value="1"/>
</dbReference>
<reference evidence="3 4" key="1">
    <citation type="submission" date="2018-01" db="EMBL/GenBank/DDBJ databases">
        <title>The draft genome of an aniline degradation strain ANB-1.</title>
        <authorList>
            <person name="Zhang L."/>
            <person name="Jiang J."/>
        </authorList>
    </citation>
    <scope>NUCLEOTIDE SEQUENCE [LARGE SCALE GENOMIC DNA]</scope>
    <source>
        <strain evidence="3 4">ANB-1</strain>
    </source>
</reference>
<dbReference type="InterPro" id="IPR023606">
    <property type="entry name" value="CoA-Trfase_III_dom_1_sf"/>
</dbReference>
<dbReference type="PANTHER" id="PTHR48207:SF3">
    <property type="entry name" value="SUCCINATE--HYDROXYMETHYLGLUTARATE COA-TRANSFERASE"/>
    <property type="match status" value="1"/>
</dbReference>
<accession>A0A2N8KR21</accession>
<name>A0A2N8KR21_9BURK</name>
<protein>
    <recommendedName>
        <fullName evidence="5">CoA transferase</fullName>
    </recommendedName>
</protein>
<organism evidence="3 4">
    <name type="scientific">Achromobacter pulmonis</name>
    <dbReference type="NCBI Taxonomy" id="1389932"/>
    <lineage>
        <taxon>Bacteria</taxon>
        <taxon>Pseudomonadati</taxon>
        <taxon>Pseudomonadota</taxon>
        <taxon>Betaproteobacteria</taxon>
        <taxon>Burkholderiales</taxon>
        <taxon>Alcaligenaceae</taxon>
        <taxon>Achromobacter</taxon>
    </lineage>
</organism>
<evidence type="ECO:0000256" key="2">
    <source>
        <dbReference type="SAM" id="MobiDB-lite"/>
    </source>
</evidence>
<dbReference type="EMBL" id="POQS01000001">
    <property type="protein sequence ID" value="PND35883.1"/>
    <property type="molecule type" value="Genomic_DNA"/>
</dbReference>
<dbReference type="Gene3D" id="3.40.50.10540">
    <property type="entry name" value="Crotonobetainyl-coa:carnitine coa-transferase, domain 1"/>
    <property type="match status" value="1"/>
</dbReference>
<evidence type="ECO:0000313" key="4">
    <source>
        <dbReference type="Proteomes" id="UP000235994"/>
    </source>
</evidence>
<feature type="region of interest" description="Disordered" evidence="2">
    <location>
        <begin position="1"/>
        <end position="32"/>
    </location>
</feature>
<proteinExistence type="predicted"/>
<dbReference type="AlphaFoldDB" id="A0A2N8KR21"/>
<keyword evidence="4" id="KW-1185">Reference proteome</keyword>
<evidence type="ECO:0000313" key="3">
    <source>
        <dbReference type="EMBL" id="PND35883.1"/>
    </source>
</evidence>
<dbReference type="Pfam" id="PF02515">
    <property type="entry name" value="CoA_transf_3"/>
    <property type="match status" value="1"/>
</dbReference>
<feature type="compositionally biased region" description="Gly residues" evidence="2">
    <location>
        <begin position="1"/>
        <end position="10"/>
    </location>
</feature>
<dbReference type="PANTHER" id="PTHR48207">
    <property type="entry name" value="SUCCINATE--HYDROXYMETHYLGLUTARATE COA-TRANSFERASE"/>
    <property type="match status" value="1"/>
</dbReference>
<dbReference type="GO" id="GO:0008410">
    <property type="term" value="F:CoA-transferase activity"/>
    <property type="evidence" value="ECO:0007669"/>
    <property type="project" value="TreeGrafter"/>
</dbReference>
<dbReference type="Gene3D" id="3.30.1540.10">
    <property type="entry name" value="formyl-coa transferase, domain 3"/>
    <property type="match status" value="1"/>
</dbReference>
<sequence>MRRGAAGPGAGRRRTLRHQRPARAQPRSAGRAHRAVAYSGILSALIQRSRTGAGLRVEVTMLEALTEWTAYALNFAHYGGTPPARNGVAHPAIAPYGQYLAGDGKPVIFGLQNDREWRSFCAEVLQDPALADDERYATNVQRVRNREALDARIARCFAPLSHEEVLARLDRGGIANSALNTMHEVWDHPQFAARGRWREVATPGGPIQALLPPATLSGAAAAMGAVPALGQHTAAILAELGLGDGESAG</sequence>